<name>A0A4C1U3K8_EUMVA</name>
<dbReference type="STRING" id="151549.A0A4C1U3K8"/>
<keyword evidence="2" id="KW-1185">Reference proteome</keyword>
<dbReference type="SUPFAM" id="SSF53098">
    <property type="entry name" value="Ribonuclease H-like"/>
    <property type="match status" value="1"/>
</dbReference>
<gene>
    <name evidence="1" type="ORF">EVAR_16560_1</name>
</gene>
<evidence type="ECO:0000313" key="2">
    <source>
        <dbReference type="Proteomes" id="UP000299102"/>
    </source>
</evidence>
<organism evidence="1 2">
    <name type="scientific">Eumeta variegata</name>
    <name type="common">Bagworm moth</name>
    <name type="synonym">Eumeta japonica</name>
    <dbReference type="NCBI Taxonomy" id="151549"/>
    <lineage>
        <taxon>Eukaryota</taxon>
        <taxon>Metazoa</taxon>
        <taxon>Ecdysozoa</taxon>
        <taxon>Arthropoda</taxon>
        <taxon>Hexapoda</taxon>
        <taxon>Insecta</taxon>
        <taxon>Pterygota</taxon>
        <taxon>Neoptera</taxon>
        <taxon>Endopterygota</taxon>
        <taxon>Lepidoptera</taxon>
        <taxon>Glossata</taxon>
        <taxon>Ditrysia</taxon>
        <taxon>Tineoidea</taxon>
        <taxon>Psychidae</taxon>
        <taxon>Oiketicinae</taxon>
        <taxon>Eumeta</taxon>
    </lineage>
</organism>
<sequence>MLKGFYELRNEISYFMQIKNKSLSELTLPNSEGKTVELVLEYYEQQESSKVSKLQAIISSDGKFSLTLDDWTSLKNRRYLNINLHSDDGTVFNLELVFMPGKCSAVGMRDMVLKQLDKFGLNLECYIVACTTDGAAVMQKFGKESPTKMMLCINHALHLTVIDVICKRKTTIVDEDKTYEDIEEQCDEDIFLSDSDSDDNLARVPETVTTRPYISQAIEDVRKIVKLFRKNPMYNGILTTNLPVEALSRKDATILTCDAIMSVLLDTIKNIGTPLSDELYAALEQSQGKTRLRTRHGFKGKYNAKKKSDVPAFKAWLSNNSPQTAPASMPSTAVNAR</sequence>
<proteinExistence type="predicted"/>
<evidence type="ECO:0008006" key="3">
    <source>
        <dbReference type="Google" id="ProtNLM"/>
    </source>
</evidence>
<protein>
    <recommendedName>
        <fullName evidence="3">DUF659 domain-containing protein</fullName>
    </recommendedName>
</protein>
<reference evidence="1 2" key="1">
    <citation type="journal article" date="2019" name="Commun. Biol.">
        <title>The bagworm genome reveals a unique fibroin gene that provides high tensile strength.</title>
        <authorList>
            <person name="Kono N."/>
            <person name="Nakamura H."/>
            <person name="Ohtoshi R."/>
            <person name="Tomita M."/>
            <person name="Numata K."/>
            <person name="Arakawa K."/>
        </authorList>
    </citation>
    <scope>NUCLEOTIDE SEQUENCE [LARGE SCALE GENOMIC DNA]</scope>
</reference>
<dbReference type="AlphaFoldDB" id="A0A4C1U3K8"/>
<dbReference type="OrthoDB" id="8124016at2759"/>
<comment type="caution">
    <text evidence="1">The sequence shown here is derived from an EMBL/GenBank/DDBJ whole genome shotgun (WGS) entry which is preliminary data.</text>
</comment>
<dbReference type="InterPro" id="IPR012337">
    <property type="entry name" value="RNaseH-like_sf"/>
</dbReference>
<evidence type="ECO:0000313" key="1">
    <source>
        <dbReference type="EMBL" id="GBP20687.1"/>
    </source>
</evidence>
<accession>A0A4C1U3K8</accession>
<dbReference type="EMBL" id="BGZK01000121">
    <property type="protein sequence ID" value="GBP20687.1"/>
    <property type="molecule type" value="Genomic_DNA"/>
</dbReference>
<dbReference type="Proteomes" id="UP000299102">
    <property type="component" value="Unassembled WGS sequence"/>
</dbReference>